<dbReference type="Pfam" id="PF13499">
    <property type="entry name" value="EF-hand_7"/>
    <property type="match status" value="1"/>
</dbReference>
<feature type="region of interest" description="Disordered" evidence="7">
    <location>
        <begin position="400"/>
        <end position="474"/>
    </location>
</feature>
<keyword evidence="6" id="KW-0175">Coiled coil</keyword>
<sequence length="1595" mass="185018">MDSDRSSNITCDELNAITDELGEDKEFTGSGQMEPPKAEGELAIEEHRRHIHLVWQELEVGKNGFLTMEELATVCEKIGMEQMNDEELQHLFDKLDVDCDGRVSFDEFLHGLFQYGSSGATPSPSRQLSTTPRQKLRRALSSHIEENRQTPSLITSGSGLFSALDVDNTGFAKPDDIIALWESFGIPQGAEILEYLQFSLTTKVNLMDLSYALEQEMRSVEEDNATYQAAIASYEYELRFLKHQTEHLMAERNKLKADLTEVNNRIIILVKEGDERYTLLEKSKEKEKDELEKKYQEQIRVLQSELDRERETFYHQSSTETQKLESSLNVLKEEESKLKDRVASKENHDMAERYADLEAKKARLQRDLEATAELQHRLEEMESSRDVFLDEHQKFSEQKLHQLESENKRRFRDPTDQHGESRLTDYDKLFRADNYSPQGTGDEASEDDIDTVKIRRRLPRRPSDDTHSEEGRGTNLVSLLTEKLQDEVNQLTMEKESLLAQHQEEVASQQNQFEDRISQLVESNEEQMKVHEQQLDVKLDALSKEHDSIVQSIRRDHQEIIKSLESHYQHKLNEQEQICDDKCEQLRSENNDRLKALQKEHDVELTLLQSKHEERLERLREEYEKKIKEIEREESSQLEGLEKYQERMKVMERKHKEELEKMQEEYEHKITEMDGVHTQELDCTLEECDEEKKELERRHEETLDTLQTEHDEEVKGLQQKLEGLFTESSIKTEEVSALHRGFSLERKDIEDAYKMEIAEMEDRHMQKMNELLKKSKADKVKLSTEENLRTECESELNEKVQQAVARIKEELAQEKRDILIKAESEKNLLHVDFEKEKERIVAKHQLELAKKEVDVEKLRDKVKLQSEELQKQSAAYELQMKLQKEELELEFKKEKINLFESFEQEKIKLLEKHRNDIYDYENIFMKLQTDFFRLLEEHKRKEEEKIQAELQEEIRREKQLLTEELKQERATEVQELRREKELLEQEKVGLLQREETKRSDEKVEAERERERIIAELTEEKERVEREWKADKDRLSKLGVVGSFSSMKDSREGQVVCETREVRREVSRSVYDTSRESERIQRSGMDGCVLGRDVAVVVSEKEMVSKQSDSITEVELTEIFGDNVVRDSERQNTVNNIRIETSKLETDDGKNTLVEHVDKSGSSTVELEKTIKKNGKTVTREYVKKDRNNNQTVSDNDYVKKDAVLAALTPINPIVLEDTNFTDKQKEFICRWRSKSNVKDKIKMFSDGEEPLGGSSTKSCIKSLNDGSNMSHFDDKELIISDIQCQNIYPNVVIREKLLTHRNANLCEDDNGFLRKADTLVSPKNVPTVARSCLITMANDPDSGSLFGTERQATEQCQAHDGIDGCDQKMSNLKSAPNITDTKNTTNARNTSDTKNITDSALTADTRNTANTTDTRNTASTADTKNTTNTRDIRNTAQTADTRNTTHTADTRNTANRTGTRNTTTNATGARNPVERIISEKDQVKIIKEVCKEKETVTRTKVIDSHLSSDKNDAIGPNNRKQQKSASSPHVKSIHSSQTLTTPKNTPPRKKPRLDKPMNLPPETDWVYIREHKKNSSFLVSVFSIFLRVHMAKNGW</sequence>
<feature type="compositionally biased region" description="Polar residues" evidence="7">
    <location>
        <begin position="1523"/>
        <end position="1537"/>
    </location>
</feature>
<keyword evidence="5" id="KW-0206">Cytoskeleton</keyword>
<comment type="caution">
    <text evidence="9">The sequence shown here is derived from an EMBL/GenBank/DDBJ whole genome shotgun (WGS) entry which is preliminary data.</text>
</comment>
<evidence type="ECO:0000256" key="7">
    <source>
        <dbReference type="SAM" id="MobiDB-lite"/>
    </source>
</evidence>
<feature type="domain" description="EF-hand" evidence="8">
    <location>
        <begin position="83"/>
        <end position="118"/>
    </location>
</feature>
<feature type="region of interest" description="Disordered" evidence="7">
    <location>
        <begin position="1374"/>
        <end position="1475"/>
    </location>
</feature>
<protein>
    <recommendedName>
        <fullName evidence="8">EF-hand domain-containing protein</fullName>
    </recommendedName>
</protein>
<keyword evidence="3" id="KW-0597">Phosphoprotein</keyword>
<evidence type="ECO:0000313" key="10">
    <source>
        <dbReference type="Proteomes" id="UP001208570"/>
    </source>
</evidence>
<keyword evidence="2" id="KW-0963">Cytoplasm</keyword>
<feature type="compositionally biased region" description="Basic and acidic residues" evidence="7">
    <location>
        <begin position="461"/>
        <end position="472"/>
    </location>
</feature>
<dbReference type="PANTHER" id="PTHR18905">
    <property type="entry name" value="NINEIN"/>
    <property type="match status" value="1"/>
</dbReference>
<dbReference type="PROSITE" id="PS00018">
    <property type="entry name" value="EF_HAND_1"/>
    <property type="match status" value="1"/>
</dbReference>
<evidence type="ECO:0000256" key="5">
    <source>
        <dbReference type="ARBA" id="ARBA00023212"/>
    </source>
</evidence>
<dbReference type="GO" id="GO:0005509">
    <property type="term" value="F:calcium ion binding"/>
    <property type="evidence" value="ECO:0007669"/>
    <property type="project" value="InterPro"/>
</dbReference>
<feature type="domain" description="EF-hand" evidence="8">
    <location>
        <begin position="46"/>
        <end position="81"/>
    </location>
</feature>
<gene>
    <name evidence="9" type="ORF">LSH36_1g20022</name>
</gene>
<keyword evidence="4" id="KW-0106">Calcium</keyword>
<feature type="compositionally biased region" description="Polar residues" evidence="7">
    <location>
        <begin position="1374"/>
        <end position="1400"/>
    </location>
</feature>
<feature type="region of interest" description="Disordered" evidence="7">
    <location>
        <begin position="1501"/>
        <end position="1560"/>
    </location>
</feature>
<dbReference type="InterPro" id="IPR018247">
    <property type="entry name" value="EF_Hand_1_Ca_BS"/>
</dbReference>
<feature type="coiled-coil region" evidence="6">
    <location>
        <begin position="609"/>
        <end position="712"/>
    </location>
</feature>
<feature type="coiled-coil region" evidence="6">
    <location>
        <begin position="238"/>
        <end position="381"/>
    </location>
</feature>
<feature type="coiled-coil region" evidence="6">
    <location>
        <begin position="841"/>
        <end position="895"/>
    </location>
</feature>
<dbReference type="PANTHER" id="PTHR18905:SF13">
    <property type="entry name" value="NON-CENTROSOMAL MICROTUBULE ARRAY"/>
    <property type="match status" value="1"/>
</dbReference>
<proteinExistence type="predicted"/>
<feature type="compositionally biased region" description="Basic and acidic residues" evidence="7">
    <location>
        <begin position="1501"/>
        <end position="1512"/>
    </location>
</feature>
<dbReference type="Proteomes" id="UP001208570">
    <property type="component" value="Unassembled WGS sequence"/>
</dbReference>
<organism evidence="9 10">
    <name type="scientific">Paralvinella palmiformis</name>
    <dbReference type="NCBI Taxonomy" id="53620"/>
    <lineage>
        <taxon>Eukaryota</taxon>
        <taxon>Metazoa</taxon>
        <taxon>Spiralia</taxon>
        <taxon>Lophotrochozoa</taxon>
        <taxon>Annelida</taxon>
        <taxon>Polychaeta</taxon>
        <taxon>Sedentaria</taxon>
        <taxon>Canalipalpata</taxon>
        <taxon>Terebellida</taxon>
        <taxon>Terebelliformia</taxon>
        <taxon>Alvinellidae</taxon>
        <taxon>Paralvinella</taxon>
    </lineage>
</organism>
<feature type="compositionally biased region" description="Low complexity" evidence="7">
    <location>
        <begin position="1434"/>
        <end position="1471"/>
    </location>
</feature>
<dbReference type="GO" id="GO:0005813">
    <property type="term" value="C:centrosome"/>
    <property type="evidence" value="ECO:0007669"/>
    <property type="project" value="UniProtKB-SubCell"/>
</dbReference>
<dbReference type="CDD" id="cd00051">
    <property type="entry name" value="EFh"/>
    <property type="match status" value="1"/>
</dbReference>
<feature type="compositionally biased region" description="Low complexity" evidence="7">
    <location>
        <begin position="1402"/>
        <end position="1423"/>
    </location>
</feature>
<evidence type="ECO:0000256" key="4">
    <source>
        <dbReference type="ARBA" id="ARBA00022837"/>
    </source>
</evidence>
<dbReference type="PROSITE" id="PS50222">
    <property type="entry name" value="EF_HAND_2"/>
    <property type="match status" value="2"/>
</dbReference>
<feature type="coiled-coil region" evidence="6">
    <location>
        <begin position="765"/>
        <end position="817"/>
    </location>
</feature>
<feature type="compositionally biased region" description="Basic and acidic residues" evidence="7">
    <location>
        <begin position="400"/>
        <end position="431"/>
    </location>
</feature>
<dbReference type="SMART" id="SM00054">
    <property type="entry name" value="EFh"/>
    <property type="match status" value="2"/>
</dbReference>
<dbReference type="InterPro" id="IPR011992">
    <property type="entry name" value="EF-hand-dom_pair"/>
</dbReference>
<name>A0AAD9NJL5_9ANNE</name>
<comment type="subcellular location">
    <subcellularLocation>
        <location evidence="1">Cytoplasm</location>
        <location evidence="1">Cytoskeleton</location>
        <location evidence="1">Microtubule organizing center</location>
        <location evidence="1">Centrosome</location>
    </subcellularLocation>
</comment>
<evidence type="ECO:0000259" key="8">
    <source>
        <dbReference type="PROSITE" id="PS50222"/>
    </source>
</evidence>
<evidence type="ECO:0000256" key="1">
    <source>
        <dbReference type="ARBA" id="ARBA00004300"/>
    </source>
</evidence>
<accession>A0AAD9NJL5</accession>
<reference evidence="9" key="1">
    <citation type="journal article" date="2023" name="Mol. Biol. Evol.">
        <title>Third-Generation Sequencing Reveals the Adaptive Role of the Epigenome in Three Deep-Sea Polychaetes.</title>
        <authorList>
            <person name="Perez M."/>
            <person name="Aroh O."/>
            <person name="Sun Y."/>
            <person name="Lan Y."/>
            <person name="Juniper S.K."/>
            <person name="Young C.R."/>
            <person name="Angers B."/>
            <person name="Qian P.Y."/>
        </authorList>
    </citation>
    <scope>NUCLEOTIDE SEQUENCE</scope>
    <source>
        <strain evidence="9">P08H-3</strain>
    </source>
</reference>
<feature type="coiled-coil region" evidence="6">
    <location>
        <begin position="932"/>
        <end position="1033"/>
    </location>
</feature>
<dbReference type="Gene3D" id="1.10.238.10">
    <property type="entry name" value="EF-hand"/>
    <property type="match status" value="1"/>
</dbReference>
<evidence type="ECO:0000313" key="9">
    <source>
        <dbReference type="EMBL" id="KAK2170711.1"/>
    </source>
</evidence>
<dbReference type="GO" id="GO:0034454">
    <property type="term" value="P:microtubule anchoring at centrosome"/>
    <property type="evidence" value="ECO:0007669"/>
    <property type="project" value="TreeGrafter"/>
</dbReference>
<keyword evidence="10" id="KW-1185">Reference proteome</keyword>
<dbReference type="InterPro" id="IPR002048">
    <property type="entry name" value="EF_hand_dom"/>
</dbReference>
<evidence type="ECO:0000256" key="6">
    <source>
        <dbReference type="SAM" id="Coils"/>
    </source>
</evidence>
<evidence type="ECO:0000256" key="2">
    <source>
        <dbReference type="ARBA" id="ARBA00022490"/>
    </source>
</evidence>
<evidence type="ECO:0000256" key="3">
    <source>
        <dbReference type="ARBA" id="ARBA00022553"/>
    </source>
</evidence>
<dbReference type="EMBL" id="JAODUP010000001">
    <property type="protein sequence ID" value="KAK2170711.1"/>
    <property type="molecule type" value="Genomic_DNA"/>
</dbReference>
<dbReference type="SUPFAM" id="SSF47473">
    <property type="entry name" value="EF-hand"/>
    <property type="match status" value="1"/>
</dbReference>